<evidence type="ECO:0000313" key="2">
    <source>
        <dbReference type="EMBL" id="MPC23635.1"/>
    </source>
</evidence>
<evidence type="ECO:0000256" key="1">
    <source>
        <dbReference type="SAM" id="MobiDB-lite"/>
    </source>
</evidence>
<proteinExistence type="predicted"/>
<dbReference type="Proteomes" id="UP000324222">
    <property type="component" value="Unassembled WGS sequence"/>
</dbReference>
<dbReference type="AlphaFoldDB" id="A0A5B7DQX2"/>
<organism evidence="2 3">
    <name type="scientific">Portunus trituberculatus</name>
    <name type="common">Swimming crab</name>
    <name type="synonym">Neptunus trituberculatus</name>
    <dbReference type="NCBI Taxonomy" id="210409"/>
    <lineage>
        <taxon>Eukaryota</taxon>
        <taxon>Metazoa</taxon>
        <taxon>Ecdysozoa</taxon>
        <taxon>Arthropoda</taxon>
        <taxon>Crustacea</taxon>
        <taxon>Multicrustacea</taxon>
        <taxon>Malacostraca</taxon>
        <taxon>Eumalacostraca</taxon>
        <taxon>Eucarida</taxon>
        <taxon>Decapoda</taxon>
        <taxon>Pleocyemata</taxon>
        <taxon>Brachyura</taxon>
        <taxon>Eubrachyura</taxon>
        <taxon>Portunoidea</taxon>
        <taxon>Portunidae</taxon>
        <taxon>Portuninae</taxon>
        <taxon>Portunus</taxon>
    </lineage>
</organism>
<reference evidence="2 3" key="1">
    <citation type="submission" date="2019-05" db="EMBL/GenBank/DDBJ databases">
        <title>Another draft genome of Portunus trituberculatus and its Hox gene families provides insights of decapod evolution.</title>
        <authorList>
            <person name="Jeong J.-H."/>
            <person name="Song I."/>
            <person name="Kim S."/>
            <person name="Choi T."/>
            <person name="Kim D."/>
            <person name="Ryu S."/>
            <person name="Kim W."/>
        </authorList>
    </citation>
    <scope>NUCLEOTIDE SEQUENCE [LARGE SCALE GENOMIC DNA]</scope>
    <source>
        <tissue evidence="2">Muscle</tissue>
    </source>
</reference>
<evidence type="ECO:0000313" key="3">
    <source>
        <dbReference type="Proteomes" id="UP000324222"/>
    </source>
</evidence>
<protein>
    <submittedName>
        <fullName evidence="2">Uncharacterized protein</fullName>
    </submittedName>
</protein>
<sequence>MTIIGTNDIKGLRFEKIQIFNMYKCDNFRQSVLSRLTTLRYKHGCSRFGRMTKRTPSSAKVSSEEQQVTAGEHL</sequence>
<keyword evidence="3" id="KW-1185">Reference proteome</keyword>
<feature type="region of interest" description="Disordered" evidence="1">
    <location>
        <begin position="52"/>
        <end position="74"/>
    </location>
</feature>
<dbReference type="EMBL" id="VSRR010001233">
    <property type="protein sequence ID" value="MPC23635.1"/>
    <property type="molecule type" value="Genomic_DNA"/>
</dbReference>
<name>A0A5B7DQX2_PORTR</name>
<accession>A0A5B7DQX2</accession>
<feature type="compositionally biased region" description="Polar residues" evidence="1">
    <location>
        <begin position="54"/>
        <end position="74"/>
    </location>
</feature>
<comment type="caution">
    <text evidence="2">The sequence shown here is derived from an EMBL/GenBank/DDBJ whole genome shotgun (WGS) entry which is preliminary data.</text>
</comment>
<gene>
    <name evidence="2" type="ORF">E2C01_016694</name>
</gene>